<dbReference type="AlphaFoldDB" id="A0AAV8GX87"/>
<evidence type="ECO:0000256" key="1">
    <source>
        <dbReference type="ARBA" id="ARBA00004123"/>
    </source>
</evidence>
<dbReference type="PANTHER" id="PTHR22952:SF175">
    <property type="entry name" value="PROTEIN ABSCISIC ACID-INSENSITIVE 5"/>
    <property type="match status" value="1"/>
</dbReference>
<feature type="region of interest" description="Disordered" evidence="8">
    <location>
        <begin position="1"/>
        <end position="21"/>
    </location>
</feature>
<dbReference type="CDD" id="cd14707">
    <property type="entry name" value="bZIP_plant_BZIP46"/>
    <property type="match status" value="1"/>
</dbReference>
<keyword evidence="7" id="KW-0175">Coiled coil</keyword>
<dbReference type="SUPFAM" id="SSF57959">
    <property type="entry name" value="Leucine zipper domain"/>
    <property type="match status" value="1"/>
</dbReference>
<dbReference type="GO" id="GO:0045893">
    <property type="term" value="P:positive regulation of DNA-templated transcription"/>
    <property type="evidence" value="ECO:0007669"/>
    <property type="project" value="InterPro"/>
</dbReference>
<evidence type="ECO:0000256" key="2">
    <source>
        <dbReference type="ARBA" id="ARBA00022682"/>
    </source>
</evidence>
<organism evidence="10 11">
    <name type="scientific">Rhynchospora pubera</name>
    <dbReference type="NCBI Taxonomy" id="906938"/>
    <lineage>
        <taxon>Eukaryota</taxon>
        <taxon>Viridiplantae</taxon>
        <taxon>Streptophyta</taxon>
        <taxon>Embryophyta</taxon>
        <taxon>Tracheophyta</taxon>
        <taxon>Spermatophyta</taxon>
        <taxon>Magnoliopsida</taxon>
        <taxon>Liliopsida</taxon>
        <taxon>Poales</taxon>
        <taxon>Cyperaceae</taxon>
        <taxon>Cyperoideae</taxon>
        <taxon>Rhynchosporeae</taxon>
        <taxon>Rhynchospora</taxon>
    </lineage>
</organism>
<dbReference type="PANTHER" id="PTHR22952">
    <property type="entry name" value="CAMP-RESPONSE ELEMENT BINDING PROTEIN-RELATED"/>
    <property type="match status" value="1"/>
</dbReference>
<evidence type="ECO:0000313" key="11">
    <source>
        <dbReference type="Proteomes" id="UP001140206"/>
    </source>
</evidence>
<evidence type="ECO:0000256" key="8">
    <source>
        <dbReference type="SAM" id="MobiDB-lite"/>
    </source>
</evidence>
<name>A0AAV8GX87_9POAL</name>
<evidence type="ECO:0000259" key="9">
    <source>
        <dbReference type="PROSITE" id="PS50217"/>
    </source>
</evidence>
<sequence>MEEVWNDLSLTTPSLSLHPSNATGYTTTTNTSSFSSTYQDFLKCQLNSNARPFSSDSSELKFALEGGITSASASASSGAAEDSGDRRRRRIMKNRESAARSRARKQAYTKQLQLEIYNLERENDKLKKQYEQLQETAQVKHVLVQIWKLVDVLFLAANYWTSRF</sequence>
<feature type="region of interest" description="Disordered" evidence="8">
    <location>
        <begin position="69"/>
        <end position="104"/>
    </location>
</feature>
<evidence type="ECO:0000313" key="10">
    <source>
        <dbReference type="EMBL" id="KAJ4807851.1"/>
    </source>
</evidence>
<feature type="domain" description="BZIP" evidence="9">
    <location>
        <begin position="84"/>
        <end position="146"/>
    </location>
</feature>
<evidence type="ECO:0000256" key="7">
    <source>
        <dbReference type="SAM" id="Coils"/>
    </source>
</evidence>
<keyword evidence="5" id="KW-0804">Transcription</keyword>
<keyword evidence="6" id="KW-0539">Nucleus</keyword>
<comment type="subcellular location">
    <subcellularLocation>
        <location evidence="1">Nucleus</location>
    </subcellularLocation>
</comment>
<feature type="compositionally biased region" description="Low complexity" evidence="8">
    <location>
        <begin position="70"/>
        <end position="80"/>
    </location>
</feature>
<accession>A0AAV8GX87</accession>
<dbReference type="GO" id="GO:0009738">
    <property type="term" value="P:abscisic acid-activated signaling pathway"/>
    <property type="evidence" value="ECO:0007669"/>
    <property type="project" value="UniProtKB-KW"/>
</dbReference>
<evidence type="ECO:0000256" key="3">
    <source>
        <dbReference type="ARBA" id="ARBA00023015"/>
    </source>
</evidence>
<keyword evidence="2" id="KW-0938">Abscisic acid signaling pathway</keyword>
<dbReference type="Gene3D" id="1.20.5.170">
    <property type="match status" value="1"/>
</dbReference>
<keyword evidence="11" id="KW-1185">Reference proteome</keyword>
<dbReference type="GO" id="GO:0003700">
    <property type="term" value="F:DNA-binding transcription factor activity"/>
    <property type="evidence" value="ECO:0007669"/>
    <property type="project" value="InterPro"/>
</dbReference>
<dbReference type="PROSITE" id="PS50217">
    <property type="entry name" value="BZIP"/>
    <property type="match status" value="1"/>
</dbReference>
<feature type="coiled-coil region" evidence="7">
    <location>
        <begin position="109"/>
        <end position="139"/>
    </location>
</feature>
<dbReference type="GO" id="GO:0003677">
    <property type="term" value="F:DNA binding"/>
    <property type="evidence" value="ECO:0007669"/>
    <property type="project" value="UniProtKB-KW"/>
</dbReference>
<dbReference type="InterPro" id="IPR004827">
    <property type="entry name" value="bZIP"/>
</dbReference>
<dbReference type="InterPro" id="IPR046347">
    <property type="entry name" value="bZIP_sf"/>
</dbReference>
<protein>
    <submittedName>
        <fullName evidence="10">Transcription factor</fullName>
    </submittedName>
</protein>
<keyword evidence="4" id="KW-0238">DNA-binding</keyword>
<evidence type="ECO:0000256" key="4">
    <source>
        <dbReference type="ARBA" id="ARBA00023125"/>
    </source>
</evidence>
<dbReference type="PROSITE" id="PS00036">
    <property type="entry name" value="BZIP_BASIC"/>
    <property type="match status" value="1"/>
</dbReference>
<dbReference type="SMART" id="SM00338">
    <property type="entry name" value="BRLZ"/>
    <property type="match status" value="1"/>
</dbReference>
<proteinExistence type="predicted"/>
<dbReference type="InterPro" id="IPR043452">
    <property type="entry name" value="BZIP46-like"/>
</dbReference>
<dbReference type="EMBL" id="JAMFTS010000001">
    <property type="protein sequence ID" value="KAJ4807851.1"/>
    <property type="molecule type" value="Genomic_DNA"/>
</dbReference>
<dbReference type="Pfam" id="PF00170">
    <property type="entry name" value="bZIP_1"/>
    <property type="match status" value="1"/>
</dbReference>
<dbReference type="GO" id="GO:0005634">
    <property type="term" value="C:nucleus"/>
    <property type="evidence" value="ECO:0007669"/>
    <property type="project" value="UniProtKB-SubCell"/>
</dbReference>
<gene>
    <name evidence="10" type="ORF">LUZ62_020417</name>
</gene>
<evidence type="ECO:0000256" key="5">
    <source>
        <dbReference type="ARBA" id="ARBA00023163"/>
    </source>
</evidence>
<reference evidence="10" key="1">
    <citation type="submission" date="2022-08" db="EMBL/GenBank/DDBJ databases">
        <authorList>
            <person name="Marques A."/>
        </authorList>
    </citation>
    <scope>NUCLEOTIDE SEQUENCE</scope>
    <source>
        <strain evidence="10">RhyPub2mFocal</strain>
        <tissue evidence="10">Leaves</tissue>
    </source>
</reference>
<keyword evidence="3" id="KW-0805">Transcription regulation</keyword>
<evidence type="ECO:0000256" key="6">
    <source>
        <dbReference type="ARBA" id="ARBA00023242"/>
    </source>
</evidence>
<comment type="caution">
    <text evidence="10">The sequence shown here is derived from an EMBL/GenBank/DDBJ whole genome shotgun (WGS) entry which is preliminary data.</text>
</comment>
<dbReference type="Proteomes" id="UP001140206">
    <property type="component" value="Chromosome 1"/>
</dbReference>
<feature type="compositionally biased region" description="Low complexity" evidence="8">
    <location>
        <begin position="8"/>
        <end position="21"/>
    </location>
</feature>